<dbReference type="InterPro" id="IPR025154">
    <property type="entry name" value="Put_metallopeptidase_dom"/>
</dbReference>
<feature type="domain" description="VWA-like" evidence="1">
    <location>
        <begin position="297"/>
        <end position="401"/>
    </location>
</feature>
<reference evidence="3 4" key="1">
    <citation type="submission" date="2021-12" db="EMBL/GenBank/DDBJ databases">
        <title>Genome sequencing of bacteria with rrn-lacking chromosome and rrn-plasmid.</title>
        <authorList>
            <person name="Anda M."/>
            <person name="Iwasaki W."/>
        </authorList>
    </citation>
    <scope>NUCLEOTIDE SEQUENCE [LARGE SCALE GENOMIC DNA]</scope>
    <source>
        <strain evidence="3 4">DSM 100852</strain>
        <plasmid evidence="3 4">pFA5</plasmid>
    </source>
</reference>
<organism evidence="3 4">
    <name type="scientific">Fulvitalea axinellae</name>
    <dbReference type="NCBI Taxonomy" id="1182444"/>
    <lineage>
        <taxon>Bacteria</taxon>
        <taxon>Pseudomonadati</taxon>
        <taxon>Bacteroidota</taxon>
        <taxon>Cytophagia</taxon>
        <taxon>Cytophagales</taxon>
        <taxon>Persicobacteraceae</taxon>
        <taxon>Fulvitalea</taxon>
    </lineage>
</organism>
<dbReference type="Proteomes" id="UP001348817">
    <property type="component" value="Plasmid pFA5"/>
</dbReference>
<dbReference type="Pfam" id="PF13203">
    <property type="entry name" value="DUF2201_N"/>
    <property type="match status" value="1"/>
</dbReference>
<dbReference type="KEGG" id="fax:FUAX_50370"/>
<gene>
    <name evidence="3" type="ORF">FUAX_50370</name>
</gene>
<dbReference type="EMBL" id="AP025319">
    <property type="protein sequence ID" value="BDD12605.1"/>
    <property type="molecule type" value="Genomic_DNA"/>
</dbReference>
<evidence type="ECO:0000313" key="3">
    <source>
        <dbReference type="EMBL" id="BDD12605.1"/>
    </source>
</evidence>
<evidence type="ECO:0000313" key="4">
    <source>
        <dbReference type="Proteomes" id="UP001348817"/>
    </source>
</evidence>
<dbReference type="AlphaFoldDB" id="A0AAU9CTS9"/>
<dbReference type="PANTHER" id="PTHR38730:SF1">
    <property type="entry name" value="SLL7028 PROTEIN"/>
    <property type="match status" value="1"/>
</dbReference>
<geneLocation type="plasmid" evidence="3 4">
    <name>pFA5</name>
</geneLocation>
<evidence type="ECO:0008006" key="5">
    <source>
        <dbReference type="Google" id="ProtNLM"/>
    </source>
</evidence>
<dbReference type="InterPro" id="IPR036465">
    <property type="entry name" value="vWFA_dom_sf"/>
</dbReference>
<sequence length="421" mass="48313">MTNILEEVSKTSVKLILKEPFYGHFFSGLVKEVTEATPTAAVGANRQNKTIKLMVNEGFWKSLTNPEHRYGLIKHEVLHIVLKHLTMMPEYSNPRLFNIAADMVVNQYIEKRQLPEGGITLESFWFLEKRFGLTLEPEMSVKYYYRILKKFLESNPSPVQLSEEDKNEMEEKGLPIPIVPEDLTNEEGKMVGSHRFWKEIEEMTEAERRIMDRYINEAIQRTAQRVGPRGIGNLPAGLKVYLDTLLESLKPNLDWRRALRIFAASSTRTYIKNTIRRPSKRFGTTPGIKVKRKQKLLIAVDTSGSVSNDELRKFFAEVYHIWRQGAEILVVECDTHIHNTYSYSGKAPEYISGRGGTDFNEPIRFANESYRPDALVYFTDGLANIPSTVSRCPVLWMITTNGIDSNNDIWSGLQGRKVRMA</sequence>
<dbReference type="PANTHER" id="PTHR38730">
    <property type="entry name" value="SLL7028 PROTEIN"/>
    <property type="match status" value="1"/>
</dbReference>
<proteinExistence type="predicted"/>
<keyword evidence="4" id="KW-1185">Reference proteome</keyword>
<dbReference type="Pfam" id="PF09967">
    <property type="entry name" value="DUF2201"/>
    <property type="match status" value="1"/>
</dbReference>
<protein>
    <recommendedName>
        <fullName evidence="5">Metallopeptidase domain-containing protein</fullName>
    </recommendedName>
</protein>
<name>A0AAU9CTS9_9BACT</name>
<dbReference type="InterPro" id="IPR018698">
    <property type="entry name" value="VWA-like_dom"/>
</dbReference>
<keyword evidence="3" id="KW-0614">Plasmid</keyword>
<dbReference type="SUPFAM" id="SSF53300">
    <property type="entry name" value="vWA-like"/>
    <property type="match status" value="1"/>
</dbReference>
<dbReference type="RefSeq" id="WP_338395755.1">
    <property type="nucleotide sequence ID" value="NZ_AP025319.1"/>
</dbReference>
<evidence type="ECO:0000259" key="2">
    <source>
        <dbReference type="Pfam" id="PF13203"/>
    </source>
</evidence>
<feature type="domain" description="Putative metallopeptidase" evidence="2">
    <location>
        <begin position="48"/>
        <end position="283"/>
    </location>
</feature>
<evidence type="ECO:0000259" key="1">
    <source>
        <dbReference type="Pfam" id="PF09967"/>
    </source>
</evidence>
<accession>A0AAU9CTS9</accession>